<dbReference type="SUPFAM" id="SSF53098">
    <property type="entry name" value="Ribonuclease H-like"/>
    <property type="match status" value="1"/>
</dbReference>
<dbReference type="RefSeq" id="WP_008180817.1">
    <property type="nucleotide sequence ID" value="NZ_GL890840.1"/>
</dbReference>
<evidence type="ECO:0000313" key="2">
    <source>
        <dbReference type="Proteomes" id="UP000003959"/>
    </source>
</evidence>
<dbReference type="Proteomes" id="UP000003959">
    <property type="component" value="Unassembled WGS sequence"/>
</dbReference>
<organism evidence="1 2">
    <name type="scientific">Moorena producens 3L</name>
    <dbReference type="NCBI Taxonomy" id="489825"/>
    <lineage>
        <taxon>Bacteria</taxon>
        <taxon>Bacillati</taxon>
        <taxon>Cyanobacteriota</taxon>
        <taxon>Cyanophyceae</taxon>
        <taxon>Coleofasciculales</taxon>
        <taxon>Coleofasciculaceae</taxon>
        <taxon>Moorena</taxon>
    </lineage>
</organism>
<reference evidence="2" key="1">
    <citation type="journal article" date="2011" name="Proc. Natl. Acad. Sci. U.S.A.">
        <title>Genomic insights into the physiology and ecology of the marine filamentous cyanobacterium Lyngbya majuscula.</title>
        <authorList>
            <person name="Jones A.C."/>
            <person name="Monroe E.A."/>
            <person name="Podell S."/>
            <person name="Hess W.R."/>
            <person name="Klages S."/>
            <person name="Esquenazi E."/>
            <person name="Niessen S."/>
            <person name="Hoover H."/>
            <person name="Rothmann M."/>
            <person name="Lasken R.S."/>
            <person name="Yates J.R.III."/>
            <person name="Reinhardt R."/>
            <person name="Kube M."/>
            <person name="Burkart M.D."/>
            <person name="Allen E.E."/>
            <person name="Dorrestein P.C."/>
            <person name="Gerwick W.H."/>
            <person name="Gerwick L."/>
        </authorList>
    </citation>
    <scope>NUCLEOTIDE SEQUENCE [LARGE SCALE GENOMIC DNA]</scope>
    <source>
        <strain evidence="2">3L</strain>
    </source>
</reference>
<dbReference type="HOGENOM" id="CLU_2523896_0_0_3"/>
<dbReference type="AlphaFoldDB" id="F4XMH1"/>
<keyword evidence="2" id="KW-1185">Reference proteome</keyword>
<protein>
    <submittedName>
        <fullName evidence="1">Uncharacterized protein</fullName>
    </submittedName>
</protein>
<sequence length="84" mass="9858">MVQLIWVWQMMELAENFGTSSATNRPPLLTFREYGLRFDIEESFLDDKSNGFELESCEIRNAKRLIAIVFRLGVRYSLSHCPRN</sequence>
<evidence type="ECO:0000313" key="1">
    <source>
        <dbReference type="EMBL" id="EGJ33880.1"/>
    </source>
</evidence>
<proteinExistence type="predicted"/>
<name>F4XMH1_9CYAN</name>
<dbReference type="EMBL" id="GL890840">
    <property type="protein sequence ID" value="EGJ33880.1"/>
    <property type="molecule type" value="Genomic_DNA"/>
</dbReference>
<dbReference type="InterPro" id="IPR012337">
    <property type="entry name" value="RNaseH-like_sf"/>
</dbReference>
<accession>F4XMH1</accession>
<dbReference type="OrthoDB" id="5558563at2"/>
<gene>
    <name evidence="1" type="ORF">LYNGBM3L_22190</name>
</gene>